<evidence type="ECO:0000313" key="1">
    <source>
        <dbReference type="EMBL" id="SPF80751.1"/>
    </source>
</evidence>
<dbReference type="AlphaFoldDB" id="A0A2R8AXH4"/>
<accession>A0A2R8AXH4</accession>
<proteinExistence type="predicted"/>
<organism evidence="1 2">
    <name type="scientific">Pseudoprimorskyibacter insulae</name>
    <dbReference type="NCBI Taxonomy" id="1695997"/>
    <lineage>
        <taxon>Bacteria</taxon>
        <taxon>Pseudomonadati</taxon>
        <taxon>Pseudomonadota</taxon>
        <taxon>Alphaproteobacteria</taxon>
        <taxon>Rhodobacterales</taxon>
        <taxon>Paracoccaceae</taxon>
        <taxon>Pseudoprimorskyibacter</taxon>
    </lineage>
</organism>
<dbReference type="RefSeq" id="WP_108886611.1">
    <property type="nucleotide sequence ID" value="NZ_OMOJ01000005.1"/>
</dbReference>
<protein>
    <recommendedName>
        <fullName evidence="3">Pentapeptide repeat-containing protein</fullName>
    </recommendedName>
</protein>
<keyword evidence="2" id="KW-1185">Reference proteome</keyword>
<evidence type="ECO:0000313" key="2">
    <source>
        <dbReference type="Proteomes" id="UP000244904"/>
    </source>
</evidence>
<dbReference type="EMBL" id="OMOJ01000005">
    <property type="protein sequence ID" value="SPF80751.1"/>
    <property type="molecule type" value="Genomic_DNA"/>
</dbReference>
<reference evidence="2" key="1">
    <citation type="submission" date="2018-03" db="EMBL/GenBank/DDBJ databases">
        <authorList>
            <person name="Rodrigo-Torres L."/>
            <person name="Arahal R. D."/>
            <person name="Lucena T."/>
        </authorList>
    </citation>
    <scope>NUCLEOTIDE SEQUENCE [LARGE SCALE GENOMIC DNA]</scope>
    <source>
        <strain evidence="2">CECT 8871</strain>
    </source>
</reference>
<name>A0A2R8AXH4_9RHOB</name>
<dbReference type="OrthoDB" id="154708at2"/>
<gene>
    <name evidence="1" type="ORF">PRI8871_02563</name>
</gene>
<dbReference type="Proteomes" id="UP000244904">
    <property type="component" value="Unassembled WGS sequence"/>
</dbReference>
<sequence>MSEHAYAVKGDCANCAALCCIGLAIDKGTRFAIDKPAGVPCPNLDGHLCRIHADLDARGFGGCTAYDCQGAGQRVTQELFDGADWQDDPRLIAPMMDAFRDLRTLHQMLALLAVILPRLPEDDARKISDLAAPMMEPLTPATAKALATGPLPDQIKSALRAFPQLLRP</sequence>
<evidence type="ECO:0008006" key="3">
    <source>
        <dbReference type="Google" id="ProtNLM"/>
    </source>
</evidence>